<evidence type="ECO:0000313" key="2">
    <source>
        <dbReference type="EMBL" id="KRN81073.1"/>
    </source>
</evidence>
<name>A0A0R2JVH3_9LACO</name>
<dbReference type="GeneID" id="95349191"/>
<dbReference type="PATRIC" id="fig|89059.3.peg.2256"/>
<dbReference type="STRING" id="89059.LAC1533_1091"/>
<reference evidence="1" key="5">
    <citation type="submission" date="2021-09" db="EMBL/GenBank/DDBJ databases">
        <authorList>
            <person name="Gilroy R."/>
        </authorList>
    </citation>
    <scope>NUCLEOTIDE SEQUENCE</scope>
    <source>
        <strain evidence="1">CHK174-6876</strain>
    </source>
</reference>
<gene>
    <name evidence="2" type="ORF">IV43_GL002136</name>
    <name evidence="1" type="ORF">K8V00_07465</name>
    <name evidence="3" type="ORF">LAC1533_1091</name>
</gene>
<reference evidence="5" key="2">
    <citation type="submission" date="2016-11" db="EMBL/GenBank/DDBJ databases">
        <authorList>
            <person name="Papadimitriou K."/>
        </authorList>
    </citation>
    <scope>NUCLEOTIDE SEQUENCE [LARGE SCALE GENOMIC DNA]</scope>
    <source>
        <strain evidence="5">ACA-DC 1533</strain>
    </source>
</reference>
<proteinExistence type="predicted"/>
<dbReference type="AlphaFoldDB" id="A0A0R2JVH3"/>
<dbReference type="EMBL" id="JQBK01000086">
    <property type="protein sequence ID" value="KRN81073.1"/>
    <property type="molecule type" value="Genomic_DNA"/>
</dbReference>
<evidence type="ECO:0000313" key="3">
    <source>
        <dbReference type="EMBL" id="SFV40511.1"/>
    </source>
</evidence>
<reference evidence="2 4" key="1">
    <citation type="journal article" date="2015" name="Genome Announc.">
        <title>Expanding the biotechnology potential of lactobacilli through comparative genomics of 213 strains and associated genera.</title>
        <authorList>
            <person name="Sun Z."/>
            <person name="Harris H.M."/>
            <person name="McCann A."/>
            <person name="Guo C."/>
            <person name="Argimon S."/>
            <person name="Zhang W."/>
            <person name="Yang X."/>
            <person name="Jeffery I.B."/>
            <person name="Cooney J.C."/>
            <person name="Kagawa T.F."/>
            <person name="Liu W."/>
            <person name="Song Y."/>
            <person name="Salvetti E."/>
            <person name="Wrobel A."/>
            <person name="Rasinkangas P."/>
            <person name="Parkhill J."/>
            <person name="Rea M.C."/>
            <person name="O'Sullivan O."/>
            <person name="Ritari J."/>
            <person name="Douillard F.P."/>
            <person name="Paul Ross R."/>
            <person name="Yang R."/>
            <person name="Briner A.E."/>
            <person name="Felis G.E."/>
            <person name="de Vos W.M."/>
            <person name="Barrangou R."/>
            <person name="Klaenhammer T.R."/>
            <person name="Caufield P.W."/>
            <person name="Cui Y."/>
            <person name="Zhang H."/>
            <person name="O'Toole P.W."/>
        </authorList>
    </citation>
    <scope>NUCLEOTIDE SEQUENCE [LARGE SCALE GENOMIC DNA]</scope>
    <source>
        <strain evidence="2 4">DSM 15353</strain>
    </source>
</reference>
<dbReference type="KEGG" id="laca:LAC1533_1091"/>
<sequence>MDIKYQAVGNVIYELYMGRNIEKHIAAAVKNKIQDTSLRIEVISYRQLKQESKLNLLNDIEPLLNMRGREMELSCLYLLLYSKDDPDQGRIRLLDCAPFSEQGLTYIFHNPGMSFHNEEDLFSTALNCMEAAARISAHFFTGDLALSKIQANVYRSFYAEESNSVTAILLTGEDTAADTKLIKEIAKIYQLQVVTGTQKDLNGKKCAVLRFTKKLA</sequence>
<organism evidence="2 4">
    <name type="scientific">Ligilactobacillus acidipiscis</name>
    <dbReference type="NCBI Taxonomy" id="89059"/>
    <lineage>
        <taxon>Bacteria</taxon>
        <taxon>Bacillati</taxon>
        <taxon>Bacillota</taxon>
        <taxon>Bacilli</taxon>
        <taxon>Lactobacillales</taxon>
        <taxon>Lactobacillaceae</taxon>
        <taxon>Ligilactobacillus</taxon>
    </lineage>
</organism>
<evidence type="ECO:0000313" key="5">
    <source>
        <dbReference type="Proteomes" id="UP000190935"/>
    </source>
</evidence>
<evidence type="ECO:0000313" key="1">
    <source>
        <dbReference type="EMBL" id="HJE97444.1"/>
    </source>
</evidence>
<accession>A0A0R2JVH3</accession>
<evidence type="ECO:0000313" key="4">
    <source>
        <dbReference type="Proteomes" id="UP000051491"/>
    </source>
</evidence>
<protein>
    <submittedName>
        <fullName evidence="2">Uncharacterized protein</fullName>
    </submittedName>
</protein>
<dbReference type="Proteomes" id="UP000707535">
    <property type="component" value="Unassembled WGS sequence"/>
</dbReference>
<dbReference type="OrthoDB" id="2325669at2"/>
<reference evidence="1" key="4">
    <citation type="journal article" date="2021" name="PeerJ">
        <title>Extensive microbial diversity within the chicken gut microbiome revealed by metagenomics and culture.</title>
        <authorList>
            <person name="Gilroy R."/>
            <person name="Ravi A."/>
            <person name="Getino M."/>
            <person name="Pursley I."/>
            <person name="Horton D.L."/>
            <person name="Alikhan N.F."/>
            <person name="Baker D."/>
            <person name="Gharbi K."/>
            <person name="Hall N."/>
            <person name="Watson M."/>
            <person name="Adriaenssens E.M."/>
            <person name="Foster-Nyarko E."/>
            <person name="Jarju S."/>
            <person name="Secka A."/>
            <person name="Antonio M."/>
            <person name="Oren A."/>
            <person name="Chaudhuri R.R."/>
            <person name="La Ragione R."/>
            <person name="Hildebrand F."/>
            <person name="Pallen M.J."/>
        </authorList>
    </citation>
    <scope>NUCLEOTIDE SEQUENCE</scope>
    <source>
        <strain evidence="1">CHK174-6876</strain>
    </source>
</reference>
<dbReference type="Proteomes" id="UP000051491">
    <property type="component" value="Unassembled WGS sequence"/>
</dbReference>
<dbReference type="EMBL" id="LT630287">
    <property type="protein sequence ID" value="SFV40511.1"/>
    <property type="molecule type" value="Genomic_DNA"/>
</dbReference>
<dbReference type="Proteomes" id="UP000190935">
    <property type="component" value="Chromosome I"/>
</dbReference>
<dbReference type="EMBL" id="DYXG01000075">
    <property type="protein sequence ID" value="HJE97444.1"/>
    <property type="molecule type" value="Genomic_DNA"/>
</dbReference>
<dbReference type="RefSeq" id="WP_010496098.1">
    <property type="nucleotide sequence ID" value="NZ_CP173417.1"/>
</dbReference>
<reference evidence="3" key="3">
    <citation type="submission" date="2016-11" db="EMBL/GenBank/DDBJ databases">
        <authorList>
            <person name="Jaros S."/>
            <person name="Januszkiewicz K."/>
            <person name="Wedrychowicz H."/>
        </authorList>
    </citation>
    <scope>NUCLEOTIDE SEQUENCE [LARGE SCALE GENOMIC DNA]</scope>
    <source>
        <strain evidence="3">ACA-DC 1533</strain>
    </source>
</reference>